<dbReference type="InterPro" id="IPR027417">
    <property type="entry name" value="P-loop_NTPase"/>
</dbReference>
<dbReference type="InterPro" id="IPR014555">
    <property type="entry name" value="RecF-like"/>
</dbReference>
<dbReference type="EMBL" id="SSMQ01000097">
    <property type="protein sequence ID" value="TKC95289.1"/>
    <property type="molecule type" value="Genomic_DNA"/>
</dbReference>
<dbReference type="GO" id="GO:0016887">
    <property type="term" value="F:ATP hydrolysis activity"/>
    <property type="evidence" value="ECO:0007669"/>
    <property type="project" value="InterPro"/>
</dbReference>
<gene>
    <name evidence="2" type="ORF">E8A74_47025</name>
</gene>
<evidence type="ECO:0000259" key="1">
    <source>
        <dbReference type="Pfam" id="PF13304"/>
    </source>
</evidence>
<dbReference type="PANTHER" id="PTHR32182:SF22">
    <property type="entry name" value="ATP-DEPENDENT ENDONUCLEASE, OLD FAMILY-RELATED"/>
    <property type="match status" value="1"/>
</dbReference>
<dbReference type="PIRSF" id="PIRSF029347">
    <property type="entry name" value="RecF"/>
    <property type="match status" value="1"/>
</dbReference>
<comment type="caution">
    <text evidence="2">The sequence shown here is derived from an EMBL/GenBank/DDBJ whole genome shotgun (WGS) entry which is preliminary data.</text>
</comment>
<dbReference type="GO" id="GO:0006302">
    <property type="term" value="P:double-strand break repair"/>
    <property type="evidence" value="ECO:0007669"/>
    <property type="project" value="TreeGrafter"/>
</dbReference>
<accession>A0A4U1IMT3</accession>
<dbReference type="GO" id="GO:0000731">
    <property type="term" value="P:DNA synthesis involved in DNA repair"/>
    <property type="evidence" value="ECO:0007669"/>
    <property type="project" value="TreeGrafter"/>
</dbReference>
<dbReference type="Pfam" id="PF13304">
    <property type="entry name" value="AAA_21"/>
    <property type="match status" value="1"/>
</dbReference>
<proteinExistence type="predicted"/>
<evidence type="ECO:0000313" key="3">
    <source>
        <dbReference type="Proteomes" id="UP000309215"/>
    </source>
</evidence>
<dbReference type="GO" id="GO:0005524">
    <property type="term" value="F:ATP binding"/>
    <property type="evidence" value="ECO:0007669"/>
    <property type="project" value="InterPro"/>
</dbReference>
<name>A0A4U1IMT3_9BACT</name>
<dbReference type="SUPFAM" id="SSF52540">
    <property type="entry name" value="P-loop containing nucleoside triphosphate hydrolases"/>
    <property type="match status" value="1"/>
</dbReference>
<feature type="domain" description="ATPase AAA-type core" evidence="1">
    <location>
        <begin position="53"/>
        <end position="356"/>
    </location>
</feature>
<dbReference type="OrthoDB" id="9816506at2"/>
<keyword evidence="3" id="KW-1185">Reference proteome</keyword>
<dbReference type="PANTHER" id="PTHR32182">
    <property type="entry name" value="DNA REPLICATION AND REPAIR PROTEIN RECF"/>
    <property type="match status" value="1"/>
</dbReference>
<dbReference type="Gene3D" id="3.40.50.300">
    <property type="entry name" value="P-loop containing nucleotide triphosphate hydrolases"/>
    <property type="match status" value="2"/>
</dbReference>
<protein>
    <recommendedName>
        <fullName evidence="1">ATPase AAA-type core domain-containing protein</fullName>
    </recommendedName>
</protein>
<evidence type="ECO:0000313" key="2">
    <source>
        <dbReference type="EMBL" id="TKC95289.1"/>
    </source>
</evidence>
<dbReference type="AlphaFoldDB" id="A0A4U1IMT3"/>
<dbReference type="InterPro" id="IPR003959">
    <property type="entry name" value="ATPase_AAA_core"/>
</dbReference>
<organism evidence="2 3">
    <name type="scientific">Polyangium fumosum</name>
    <dbReference type="NCBI Taxonomy" id="889272"/>
    <lineage>
        <taxon>Bacteria</taxon>
        <taxon>Pseudomonadati</taxon>
        <taxon>Myxococcota</taxon>
        <taxon>Polyangia</taxon>
        <taxon>Polyangiales</taxon>
        <taxon>Polyangiaceae</taxon>
        <taxon>Polyangium</taxon>
    </lineage>
</organism>
<dbReference type="CDD" id="cd00267">
    <property type="entry name" value="ABC_ATPase"/>
    <property type="match status" value="1"/>
</dbReference>
<dbReference type="Proteomes" id="UP000309215">
    <property type="component" value="Unassembled WGS sequence"/>
</dbReference>
<reference evidence="2 3" key="1">
    <citation type="submission" date="2019-04" db="EMBL/GenBank/DDBJ databases">
        <authorList>
            <person name="Li Y."/>
            <person name="Wang J."/>
        </authorList>
    </citation>
    <scope>NUCLEOTIDE SEQUENCE [LARGE SCALE GENOMIC DNA]</scope>
    <source>
        <strain evidence="2 3">DSM 14668</strain>
    </source>
</reference>
<sequence>MSRALSCSTSRRPPAEAGLPKRVRIWEAPRMWRRVELRNYRSIEHVKVDLAPFTLLVGPNGSGKSNFADALVFVRDVAFDAATAVEKRGGVTDIRRWSSGKPSEVSIDVRAAETRDELGHNFLRHGFRIHSRRTGAWSFRSEAIEVVENGEHLLDLVRRGHNIEVDVHSYERMAQMPALSETASAMVLARQLAILYRKPALRHIRRIRLNPEAMRQPQAASENTLLDESGNNIAVAYRSLKYTAKKDVLAAMEKIIPGLSSIDVKPFDRFLLLNFTQEQGAGERATFSASAMSEGALRALGILVAAQQIRMDELLIIEEPEVAIHIGAAQLLFDVLKRASERGAVLVTTHSADLLDAAKDEEILVCSYRDGVTKIGPLASEQRAVVKDGLFSVAELMRSEPLRIEGEPIPAVEP</sequence>